<dbReference type="Pfam" id="PF03160">
    <property type="entry name" value="Calx-beta"/>
    <property type="match status" value="2"/>
</dbReference>
<dbReference type="EMBL" id="HBFS01011189">
    <property type="protein sequence ID" value="CAD8914466.1"/>
    <property type="molecule type" value="Transcribed_RNA"/>
</dbReference>
<dbReference type="PANTHER" id="PTHR36220:SF1">
    <property type="entry name" value="GAMMA TUBULIN COMPLEX COMPONENT C-TERMINAL DOMAIN-CONTAINING PROTEIN"/>
    <property type="match status" value="1"/>
</dbReference>
<sequence>MSVDDSGLTGTNAAASVAVETESVWIGGSFKLSIPEGPLTGGELTTGDIAYDAGTVWLKNEIETSLKTGTVTVTRTEQPDEQGGFTWSITFNALHDNYDVPELVPTYEGTLTGNGAEVGVHTRRQGQAPLAGQFQLYFRGDGPTASLAYDASAQDMVDALEALNTIDTVWVTRSGPDDSRGYIWTITFVQVRHLTDETESPRNGFVMDALNVNLEGLTVETSEPYTWQADDIDTGRPAMLTGSGHHVEIDFIFDIPEDDPWDPIVMGRPGDEAGSAYVFYRSNAEAWTQYQKLRAADTGASDHFGFALSMDGTSVIIGAPGAVDPGVLEQQRLVCTADDGTFTLTWRTHETAPIEHDATAAELEAALEALHTIKDVTVDTSGSATDAICDGAGYTTVITFIFPQDGDLEPLEVDSSGLTDGGGAATFTVEDDFVQGTRKPHGADSSDAKIGAAYVFVYNAVSELWEEQAKLMDVAAQRRTGDEVGFDVAISGDKALVGAPNDFNTGINSNAASVAGGSVLLYLRSGSDWTFTQRIAPKVRNEGDRFGYAVSLFDNTAVVAAPGYNGGQGRVHVYKHQTANAAVYFMLDQVFDAPTSPALPVASFGADVSVNNDVIVIGAPGATDDDGIISGLAYVYDRANAVNEFKFRQTLRPTPAKHLERAGITVEVDEDRIAVGSLTLYNGPALGARHEVQLIRTRADNTPGNVIGNTFRLGWRRSLDGQLIVTDPIESDASAAEMRRILRTQLNTGDVRVRRHYPTAQFGYRWFVTFLESPAIRNCEEETDYPLFTAFGEELTGDGARVDVEYVNKAPPEIPGQVYLYTRPSAAQGGGFRAVWQEQGVLAPHRHQPADLFGASLGLGQSTVIVGAPNRDSFVSGSHAGAAYLFDIAILNVRFEQLAYEFDEDVGDAAFNILRCDPECRVPATPQLYALGDHEQLFQYSTADGNDWGQYRFVPTHSHGPSDDRHYAVGRADCRHEESSGTDDCLWLPSDGHPWTKSSYDVDGVSDFAPYHEEMVIDGSPTTPTTHPQTLVVVNDRILETPDEVMHIRIWAPGYQPVLGSDHWTTVTILDDGDGGIGTRSYYEKVFGAEAAADVVEGGAFGSVIAMDGGVFIVGAPHETVDGNDNAGNVHAFSRTSGIWSREGVLPITPAAQARFGSGIALDNGIAAVAATGAVEVSFFTRAPGAPGTWSLDATLTPTSDANWSPVRAQHHFGEHGSVAISNGGDRFAAVGARGIESVFIFRDDVGDGSSWAQSAMIRASHYREMQWLTTNHQFRQHFGAACAMDGTTLIIGAPMGNYETGVLATPTTWTGVQELDTHAQGRALGRVYMYEFSSAGSHANHYVADGVDGIWVEQTFMSGSDGKARDRFGASVAIDGDQVAVGAYGAAGQRQVTWDFETGDLRGWSTTGYAFLQQPTWGDNTASRLSEGETKPQSAGHVGRMWIGTAEARQANPADVTAEPAAAAGTAAGDAKQGTLTSDPFRIAGDTISLLVGGGCNEKLTYVELLVDGAPNVRATGGCRETMARVHWDVSYLVGRTAQIRVVDASSARWGHINVDDIRFSWDNTYTDTPMAGAVYTIRRRQAGTEEPCAAANLACEWEHQSKLVAGDKRPGTRFGWALDVDDATGTLVVAAPLAHNTRPDREAPGSTADVRIGDFGDDFSYRADGGINVGDVGGLARTLWGVDLSPYLHNVGSSHGGIGNIGRPSADRLFDRSVLGGSGAGGSTGRMFDDLQEASGIHSNALWDKGDPFVSLPTAVGPQTRTDVTHPTDPSHGGVGPWKASGRHGEPAGAVYIFRRVPEIRDGFGRLQFEPHWPVSQHAMLRFPGAKTNDYMGAAVAVDGFDAVVGAPRDATMQDFAGSASVFDTEFQRVYFEFEEYVVVENYHWKRISVRVMREGNLGGYLDVAYSTRDVTAYGMNATTTQRCRDINANIYQRTYGRADNPATACGDYTQVSGVLNFLPTESFQTLYVDIQDDWCDEPEPERFIIQLATPGEVPLRGEGYTTVVRIDDDDAGRRNCRQPFSDDLRT</sequence>
<dbReference type="Gene3D" id="2.60.40.2030">
    <property type="match status" value="1"/>
</dbReference>
<protein>
    <recommendedName>
        <fullName evidence="5">Calx-beta domain-containing protein</fullName>
    </recommendedName>
</protein>
<dbReference type="InterPro" id="IPR013517">
    <property type="entry name" value="FG-GAP"/>
</dbReference>
<evidence type="ECO:0000256" key="2">
    <source>
        <dbReference type="ARBA" id="ARBA00022737"/>
    </source>
</evidence>
<keyword evidence="3" id="KW-0106">Calcium</keyword>
<dbReference type="InterPro" id="IPR003644">
    <property type="entry name" value="Calx_beta"/>
</dbReference>
<evidence type="ECO:0000259" key="5">
    <source>
        <dbReference type="Pfam" id="PF03160"/>
    </source>
</evidence>
<evidence type="ECO:0000256" key="1">
    <source>
        <dbReference type="ARBA" id="ARBA00022729"/>
    </source>
</evidence>
<keyword evidence="2" id="KW-0677">Repeat</keyword>
<feature type="domain" description="Calx-beta" evidence="5">
    <location>
        <begin position="1940"/>
        <end position="1996"/>
    </location>
</feature>
<evidence type="ECO:0000256" key="3">
    <source>
        <dbReference type="ARBA" id="ARBA00022837"/>
    </source>
</evidence>
<dbReference type="Pfam" id="PF14312">
    <property type="entry name" value="FG-GAP_2"/>
    <property type="match status" value="5"/>
</dbReference>
<feature type="compositionally biased region" description="Low complexity" evidence="4">
    <location>
        <begin position="1452"/>
        <end position="1472"/>
    </location>
</feature>
<evidence type="ECO:0000256" key="4">
    <source>
        <dbReference type="SAM" id="MobiDB-lite"/>
    </source>
</evidence>
<organism evidence="6">
    <name type="scientific">Bicosoecida sp. CB-2014</name>
    <dbReference type="NCBI Taxonomy" id="1486930"/>
    <lineage>
        <taxon>Eukaryota</taxon>
        <taxon>Sar</taxon>
        <taxon>Stramenopiles</taxon>
        <taxon>Bigyra</taxon>
        <taxon>Opalozoa</taxon>
        <taxon>Bicosoecida</taxon>
    </lineage>
</organism>
<keyword evidence="1" id="KW-0732">Signal</keyword>
<evidence type="ECO:0000313" key="6">
    <source>
        <dbReference type="EMBL" id="CAD8914466.1"/>
    </source>
</evidence>
<dbReference type="GO" id="GO:0007154">
    <property type="term" value="P:cell communication"/>
    <property type="evidence" value="ECO:0007669"/>
    <property type="project" value="InterPro"/>
</dbReference>
<accession>A0A7S1G856</accession>
<gene>
    <name evidence="6" type="ORF">BSP0115_LOCUS7719</name>
</gene>
<dbReference type="GO" id="GO:0016020">
    <property type="term" value="C:membrane"/>
    <property type="evidence" value="ECO:0007669"/>
    <property type="project" value="InterPro"/>
</dbReference>
<feature type="region of interest" description="Disordered" evidence="4">
    <location>
        <begin position="1451"/>
        <end position="1473"/>
    </location>
</feature>
<dbReference type="PANTHER" id="PTHR36220">
    <property type="entry name" value="UNNAMED PRODUCT"/>
    <property type="match status" value="1"/>
</dbReference>
<dbReference type="InterPro" id="IPR038081">
    <property type="entry name" value="CalX-like_sf"/>
</dbReference>
<reference evidence="6" key="1">
    <citation type="submission" date="2021-01" db="EMBL/GenBank/DDBJ databases">
        <authorList>
            <person name="Corre E."/>
            <person name="Pelletier E."/>
            <person name="Niang G."/>
            <person name="Scheremetjew M."/>
            <person name="Finn R."/>
            <person name="Kale V."/>
            <person name="Holt S."/>
            <person name="Cochrane G."/>
            <person name="Meng A."/>
            <person name="Brown T."/>
            <person name="Cohen L."/>
        </authorList>
    </citation>
    <scope>NUCLEOTIDE SEQUENCE</scope>
    <source>
        <strain evidence="6">Ms1</strain>
    </source>
</reference>
<proteinExistence type="predicted"/>
<dbReference type="Gene3D" id="2.130.10.130">
    <property type="entry name" value="Integrin alpha, N-terminal"/>
    <property type="match status" value="3"/>
</dbReference>
<dbReference type="SUPFAM" id="SSF141072">
    <property type="entry name" value="CalX-like"/>
    <property type="match status" value="1"/>
</dbReference>
<name>A0A7S1G856_9STRA</name>
<dbReference type="InterPro" id="IPR028994">
    <property type="entry name" value="Integrin_alpha_N"/>
</dbReference>
<feature type="domain" description="Calx-beta" evidence="5">
    <location>
        <begin position="1870"/>
        <end position="1916"/>
    </location>
</feature>
<feature type="region of interest" description="Disordered" evidence="4">
    <location>
        <begin position="1762"/>
        <end position="1785"/>
    </location>
</feature>